<dbReference type="AlphaFoldDB" id="A0A1H2GAC3"/>
<sequence length="289" mass="33598">MNILTYDIEDWFHMLDIECTATEAHWRNFKPRIHANVDRLLELTLLHGHRATFFCLGWVGKHYPEIIRRIDELGFEVASHSHMHQLVYQQTRHQFREDLRRSICTLEDITGKKVKTYRAPGFSFIRGNTWIVEALLENGIERDSSIFPIERGHGGYKSFGRARPSLLGCASGQIKEFPIGVGNVLGKKLVFSGGGYFRLMPFWVIQKLTNQTDYVMTYFHPRDFDVDQPVLNIPFYRRFKSYIGLKGAYKKLDLWLAGNRFIDIEAADKLVNWTKAPVVMMQSCSGRFE</sequence>
<evidence type="ECO:0000259" key="1">
    <source>
        <dbReference type="PROSITE" id="PS51677"/>
    </source>
</evidence>
<dbReference type="PROSITE" id="PS51677">
    <property type="entry name" value="NODB"/>
    <property type="match status" value="1"/>
</dbReference>
<organism evidence="2 3">
    <name type="scientific">Nitrosomonas ureae</name>
    <dbReference type="NCBI Taxonomy" id="44577"/>
    <lineage>
        <taxon>Bacteria</taxon>
        <taxon>Pseudomonadati</taxon>
        <taxon>Pseudomonadota</taxon>
        <taxon>Betaproteobacteria</taxon>
        <taxon>Nitrosomonadales</taxon>
        <taxon>Nitrosomonadaceae</taxon>
        <taxon>Nitrosomonas</taxon>
    </lineage>
</organism>
<name>A0A1H2GAC3_9PROT</name>
<dbReference type="Proteomes" id="UP000182882">
    <property type="component" value="Unassembled WGS sequence"/>
</dbReference>
<dbReference type="PANTHER" id="PTHR47561">
    <property type="entry name" value="POLYSACCHARIDE DEACETYLASE FAMILY PROTEIN (AFU_ORTHOLOGUE AFUA_6G05030)"/>
    <property type="match status" value="1"/>
</dbReference>
<protein>
    <submittedName>
        <fullName evidence="2">Polysaccharide deacetylase family protein, PEP-CTERM locus subfamily</fullName>
    </submittedName>
</protein>
<dbReference type="PANTHER" id="PTHR47561:SF1">
    <property type="entry name" value="POLYSACCHARIDE DEACETYLASE FAMILY PROTEIN (AFU_ORTHOLOGUE AFUA_6G05030)"/>
    <property type="match status" value="1"/>
</dbReference>
<dbReference type="GO" id="GO:0016810">
    <property type="term" value="F:hydrolase activity, acting on carbon-nitrogen (but not peptide) bonds"/>
    <property type="evidence" value="ECO:0007669"/>
    <property type="project" value="InterPro"/>
</dbReference>
<dbReference type="RefSeq" id="WP_062559454.1">
    <property type="nucleotide sequence ID" value="NZ_CP013341.1"/>
</dbReference>
<dbReference type="InterPro" id="IPR002509">
    <property type="entry name" value="NODB_dom"/>
</dbReference>
<evidence type="ECO:0000313" key="3">
    <source>
        <dbReference type="Proteomes" id="UP000182882"/>
    </source>
</evidence>
<dbReference type="InterPro" id="IPR022560">
    <property type="entry name" value="DUF3473"/>
</dbReference>
<accession>A0A1H2GAC3</accession>
<dbReference type="EMBL" id="FNLN01000029">
    <property type="protein sequence ID" value="SDU16442.1"/>
    <property type="molecule type" value="Genomic_DNA"/>
</dbReference>
<dbReference type="SUPFAM" id="SSF88713">
    <property type="entry name" value="Glycoside hydrolase/deacetylase"/>
    <property type="match status" value="1"/>
</dbReference>
<evidence type="ECO:0000313" key="2">
    <source>
        <dbReference type="EMBL" id="SDU16442.1"/>
    </source>
</evidence>
<feature type="domain" description="NodB homology" evidence="1">
    <location>
        <begin position="23"/>
        <end position="227"/>
    </location>
</feature>
<dbReference type="CDD" id="cd10941">
    <property type="entry name" value="CE4_PuuE_HpPgdA_like_2"/>
    <property type="match status" value="1"/>
</dbReference>
<keyword evidence="3" id="KW-1185">Reference proteome</keyword>
<dbReference type="Gene3D" id="3.20.20.370">
    <property type="entry name" value="Glycoside hydrolase/deacetylase"/>
    <property type="match status" value="1"/>
</dbReference>
<dbReference type="InterPro" id="IPR011330">
    <property type="entry name" value="Glyco_hydro/deAcase_b/a-brl"/>
</dbReference>
<dbReference type="Pfam" id="PF11959">
    <property type="entry name" value="DUF3473"/>
    <property type="match status" value="1"/>
</dbReference>
<proteinExistence type="predicted"/>
<reference evidence="3" key="1">
    <citation type="submission" date="2016-10" db="EMBL/GenBank/DDBJ databases">
        <authorList>
            <person name="Varghese N."/>
            <person name="Submissions S."/>
        </authorList>
    </citation>
    <scope>NUCLEOTIDE SEQUENCE [LARGE SCALE GENOMIC DNA]</scope>
    <source>
        <strain evidence="3">Nm10</strain>
    </source>
</reference>
<dbReference type="GO" id="GO:0005975">
    <property type="term" value="P:carbohydrate metabolic process"/>
    <property type="evidence" value="ECO:0007669"/>
    <property type="project" value="InterPro"/>
</dbReference>
<dbReference type="InterPro" id="IPR045235">
    <property type="entry name" value="PuuE_HpPgdA-like"/>
</dbReference>
<dbReference type="KEGG" id="nur:ATY38_11660"/>
<dbReference type="Pfam" id="PF01522">
    <property type="entry name" value="Polysacc_deac_1"/>
    <property type="match status" value="1"/>
</dbReference>
<gene>
    <name evidence="2" type="ORF">SAMN05216406_12935</name>
</gene>